<dbReference type="PANTHER" id="PTHR10666">
    <property type="entry name" value="UBIQUITIN"/>
    <property type="match status" value="1"/>
</dbReference>
<protein>
    <recommendedName>
        <fullName evidence="2">Ubiquitin-like domain-containing protein</fullName>
    </recommendedName>
</protein>
<dbReference type="GO" id="GO:0019941">
    <property type="term" value="P:modification-dependent protein catabolic process"/>
    <property type="evidence" value="ECO:0000318"/>
    <property type="project" value="GO_Central"/>
</dbReference>
<feature type="domain" description="Ubiquitin-like" evidence="2">
    <location>
        <begin position="1"/>
        <end position="63"/>
    </location>
</feature>
<dbReference type="EMBL" id="KK198760">
    <property type="protein sequence ID" value="KCW60310.1"/>
    <property type="molecule type" value="Genomic_DNA"/>
</dbReference>
<dbReference type="SUPFAM" id="SSF54236">
    <property type="entry name" value="Ubiquitin-like"/>
    <property type="match status" value="3"/>
</dbReference>
<sequence>MVEARRLDTIRNVKLMIQTKEGIRFDEFALIFGGKMLAEDRTLASLDLLPELTFHLVFHPKDDVSIIIDMSSHRVTLGAKSWYTVCDVKAIAGALMSAQLVTLHSHMFYQGKLLEDHKTLACHSIADGSVLQLVFPFQIFVKCLSGKTFVLQVCKSDTVKEVKNNLRHKLQEHVPSENLKLFYVGKSLADDLDLASYGIQANSTLFTTIRCLGK</sequence>
<dbReference type="GO" id="GO:0005737">
    <property type="term" value="C:cytoplasm"/>
    <property type="evidence" value="ECO:0000318"/>
    <property type="project" value="GO_Central"/>
</dbReference>
<dbReference type="STRING" id="71139.A0A059B3S2"/>
<dbReference type="InterPro" id="IPR050158">
    <property type="entry name" value="Ubiquitin_ubiquitin-like"/>
</dbReference>
<dbReference type="OMA" id="YHIVHEI"/>
<dbReference type="GO" id="GO:0003729">
    <property type="term" value="F:mRNA binding"/>
    <property type="evidence" value="ECO:0007669"/>
    <property type="project" value="UniProtKB-ARBA"/>
</dbReference>
<gene>
    <name evidence="3" type="ORF">EUGRSUZ_H03022</name>
</gene>
<dbReference type="eggNOG" id="KOG0001">
    <property type="taxonomic scope" value="Eukaryota"/>
</dbReference>
<accession>A0A059B3S2</accession>
<dbReference type="GO" id="GO:0031625">
    <property type="term" value="F:ubiquitin protein ligase binding"/>
    <property type="evidence" value="ECO:0000318"/>
    <property type="project" value="GO_Central"/>
</dbReference>
<dbReference type="Gene3D" id="3.10.20.90">
    <property type="entry name" value="Phosphatidylinositol 3-kinase Catalytic Subunit, Chain A, domain 1"/>
    <property type="match status" value="3"/>
</dbReference>
<dbReference type="SMART" id="SM00213">
    <property type="entry name" value="UBQ"/>
    <property type="match status" value="3"/>
</dbReference>
<proteinExistence type="predicted"/>
<keyword evidence="1" id="KW-1017">Isopeptide bond</keyword>
<organism evidence="3">
    <name type="scientific">Eucalyptus grandis</name>
    <name type="common">Flooded gum</name>
    <dbReference type="NCBI Taxonomy" id="71139"/>
    <lineage>
        <taxon>Eukaryota</taxon>
        <taxon>Viridiplantae</taxon>
        <taxon>Streptophyta</taxon>
        <taxon>Embryophyta</taxon>
        <taxon>Tracheophyta</taxon>
        <taxon>Spermatophyta</taxon>
        <taxon>Magnoliopsida</taxon>
        <taxon>eudicotyledons</taxon>
        <taxon>Gunneridae</taxon>
        <taxon>Pentapetalae</taxon>
        <taxon>rosids</taxon>
        <taxon>malvids</taxon>
        <taxon>Myrtales</taxon>
        <taxon>Myrtaceae</taxon>
        <taxon>Myrtoideae</taxon>
        <taxon>Eucalypteae</taxon>
        <taxon>Eucalyptus</taxon>
    </lineage>
</organism>
<dbReference type="GO" id="GO:0016567">
    <property type="term" value="P:protein ubiquitination"/>
    <property type="evidence" value="ECO:0000318"/>
    <property type="project" value="GO_Central"/>
</dbReference>
<dbReference type="CDD" id="cd17039">
    <property type="entry name" value="Ubl_ubiquitin_like"/>
    <property type="match status" value="2"/>
</dbReference>
<dbReference type="GO" id="GO:0005634">
    <property type="term" value="C:nucleus"/>
    <property type="evidence" value="ECO:0000318"/>
    <property type="project" value="GO_Central"/>
</dbReference>
<dbReference type="AlphaFoldDB" id="A0A059B3S2"/>
<dbReference type="FunCoup" id="A0A059B3S2">
    <property type="interactions" value="2587"/>
</dbReference>
<dbReference type="InterPro" id="IPR029071">
    <property type="entry name" value="Ubiquitin-like_domsf"/>
</dbReference>
<dbReference type="PROSITE" id="PS50053">
    <property type="entry name" value="UBIQUITIN_2"/>
    <property type="match status" value="3"/>
</dbReference>
<evidence type="ECO:0000313" key="3">
    <source>
        <dbReference type="EMBL" id="KCW60310.1"/>
    </source>
</evidence>
<dbReference type="Gramene" id="KCW60310">
    <property type="protein sequence ID" value="KCW60310"/>
    <property type="gene ID" value="EUGRSUZ_H03022"/>
</dbReference>
<dbReference type="InterPro" id="IPR000626">
    <property type="entry name" value="Ubiquitin-like_dom"/>
</dbReference>
<reference evidence="3" key="1">
    <citation type="submission" date="2013-07" db="EMBL/GenBank/DDBJ databases">
        <title>The genome of Eucalyptus grandis.</title>
        <authorList>
            <person name="Schmutz J."/>
            <person name="Hayes R."/>
            <person name="Myburg A."/>
            <person name="Tuskan G."/>
            <person name="Grattapaglia D."/>
            <person name="Rokhsar D.S."/>
        </authorList>
    </citation>
    <scope>NUCLEOTIDE SEQUENCE</scope>
    <source>
        <tissue evidence="3">Leaf extractions</tissue>
    </source>
</reference>
<dbReference type="InParanoid" id="A0A059B3S2"/>
<evidence type="ECO:0000256" key="1">
    <source>
        <dbReference type="ARBA" id="ARBA00022499"/>
    </source>
</evidence>
<dbReference type="Pfam" id="PF00240">
    <property type="entry name" value="ubiquitin"/>
    <property type="match status" value="3"/>
</dbReference>
<name>A0A059B3S2_EUCGR</name>
<dbReference type="GO" id="GO:0031386">
    <property type="term" value="F:protein tag activity"/>
    <property type="evidence" value="ECO:0000318"/>
    <property type="project" value="GO_Central"/>
</dbReference>
<feature type="domain" description="Ubiquitin-like" evidence="2">
    <location>
        <begin position="137"/>
        <end position="214"/>
    </location>
</feature>
<evidence type="ECO:0000259" key="2">
    <source>
        <dbReference type="PROSITE" id="PS50053"/>
    </source>
</evidence>
<feature type="domain" description="Ubiquitin-like" evidence="2">
    <location>
        <begin position="64"/>
        <end position="134"/>
    </location>
</feature>